<dbReference type="GO" id="GO:0005886">
    <property type="term" value="C:plasma membrane"/>
    <property type="evidence" value="ECO:0007669"/>
    <property type="project" value="UniProtKB-SubCell"/>
</dbReference>
<feature type="transmembrane region" description="Helical" evidence="9">
    <location>
        <begin position="287"/>
        <end position="306"/>
    </location>
</feature>
<keyword evidence="11" id="KW-1185">Reference proteome</keyword>
<evidence type="ECO:0000256" key="8">
    <source>
        <dbReference type="SAM" id="MobiDB-lite"/>
    </source>
</evidence>
<dbReference type="OrthoDB" id="1368at2759"/>
<evidence type="ECO:0000256" key="9">
    <source>
        <dbReference type="SAM" id="Phobius"/>
    </source>
</evidence>
<evidence type="ECO:0000256" key="2">
    <source>
        <dbReference type="ARBA" id="ARBA00022448"/>
    </source>
</evidence>
<dbReference type="eggNOG" id="ENOG502RZS9">
    <property type="taxonomic scope" value="Eukaryota"/>
</dbReference>
<evidence type="ECO:0000313" key="11">
    <source>
        <dbReference type="Proteomes" id="UP000013776"/>
    </source>
</evidence>
<dbReference type="Proteomes" id="UP000013776">
    <property type="component" value="Unassembled WGS sequence"/>
</dbReference>
<keyword evidence="3" id="KW-1003">Cell membrane</keyword>
<dbReference type="Pfam" id="PF25539">
    <property type="entry name" value="Bestrophin_2"/>
    <property type="match status" value="2"/>
</dbReference>
<keyword evidence="4 9" id="KW-0812">Transmembrane</keyword>
<keyword evidence="2" id="KW-0813">Transport</keyword>
<feature type="compositionally biased region" description="Low complexity" evidence="8">
    <location>
        <begin position="162"/>
        <end position="173"/>
    </location>
</feature>
<protein>
    <submittedName>
        <fullName evidence="10">Uncharacterized protein</fullName>
    </submittedName>
</protein>
<dbReference type="AlphaFoldDB" id="R4XCS3"/>
<evidence type="ECO:0000256" key="3">
    <source>
        <dbReference type="ARBA" id="ARBA00022475"/>
    </source>
</evidence>
<organism evidence="10 11">
    <name type="scientific">Taphrina deformans (strain PYCC 5710 / ATCC 11124 / CBS 356.35 / IMI 108563 / JCM 9778 / NBRC 8474)</name>
    <name type="common">Peach leaf curl fungus</name>
    <name type="synonym">Lalaria deformans</name>
    <dbReference type="NCBI Taxonomy" id="1097556"/>
    <lineage>
        <taxon>Eukaryota</taxon>
        <taxon>Fungi</taxon>
        <taxon>Dikarya</taxon>
        <taxon>Ascomycota</taxon>
        <taxon>Taphrinomycotina</taxon>
        <taxon>Taphrinomycetes</taxon>
        <taxon>Taphrinales</taxon>
        <taxon>Taphrinaceae</taxon>
        <taxon>Taphrina</taxon>
    </lineage>
</organism>
<feature type="transmembrane region" description="Helical" evidence="9">
    <location>
        <begin position="312"/>
        <end position="333"/>
    </location>
</feature>
<comment type="caution">
    <text evidence="10">The sequence shown here is derived from an EMBL/GenBank/DDBJ whole genome shotgun (WGS) entry which is preliminary data.</text>
</comment>
<keyword evidence="5 9" id="KW-1133">Transmembrane helix</keyword>
<dbReference type="STRING" id="1097556.R4XCS3"/>
<feature type="transmembrane region" description="Helical" evidence="9">
    <location>
        <begin position="44"/>
        <end position="62"/>
    </location>
</feature>
<keyword evidence="7 9" id="KW-0472">Membrane</keyword>
<accession>R4XCS3</accession>
<dbReference type="PANTHER" id="PTHR33281">
    <property type="entry name" value="UPF0187 PROTEIN YNEE"/>
    <property type="match status" value="1"/>
</dbReference>
<dbReference type="VEuPathDB" id="FungiDB:TAPDE_002199"/>
<name>R4XCS3_TAPDE</name>
<evidence type="ECO:0000256" key="1">
    <source>
        <dbReference type="ARBA" id="ARBA00004651"/>
    </source>
</evidence>
<dbReference type="PANTHER" id="PTHR33281:SF19">
    <property type="entry name" value="VOLTAGE-DEPENDENT ANION CHANNEL-FORMING PROTEIN YNEE"/>
    <property type="match status" value="1"/>
</dbReference>
<evidence type="ECO:0000256" key="7">
    <source>
        <dbReference type="ARBA" id="ARBA00023136"/>
    </source>
</evidence>
<dbReference type="GO" id="GO:0005254">
    <property type="term" value="F:chloride channel activity"/>
    <property type="evidence" value="ECO:0007669"/>
    <property type="project" value="InterPro"/>
</dbReference>
<evidence type="ECO:0000256" key="4">
    <source>
        <dbReference type="ARBA" id="ARBA00022692"/>
    </source>
</evidence>
<dbReference type="InterPro" id="IPR044669">
    <property type="entry name" value="YneE/VCCN1/2-like"/>
</dbReference>
<feature type="region of interest" description="Disordered" evidence="8">
    <location>
        <begin position="162"/>
        <end position="181"/>
    </location>
</feature>
<evidence type="ECO:0000256" key="6">
    <source>
        <dbReference type="ARBA" id="ARBA00023065"/>
    </source>
</evidence>
<evidence type="ECO:0000313" key="10">
    <source>
        <dbReference type="EMBL" id="CCG82203.1"/>
    </source>
</evidence>
<sequence length="453" mass="50248">MSGPFVFRIAGSVLPTITYQVLGIGAFTTLTCCIEELTRVRLSISPILISTMGFIVGLTLSFRTTTAYQRWWEARTAWDRLFSTSRNLARLIWISVPEPRTKTTATTTVGTAESEVVRTVLMKKTAVNLVAALAVSLKNHLRDDDINRDYGTLWRRHRQAPRDAAPSLSLSSPPRKPDRVDSVLDYAGAGVKTTWFLFPGSTGPATGAKERHGTQPSFAGHDSSHVTLEAGLLPTEITFHLASYMERVRAENPGLPNYLPQNFNLYLNNFNDIVSTCERIRRTPVPLAYQIIIPQILWIFCLSLPFQLCGVLSWAAIPLCMVASAFLFSLAAIGTEIEDPFGRDANDLDLTRYCRALQLEMDVLTSIEPPNLETLWAQNQSNKPLWGVSEKTFEELAQLSLEEVRELLSRKAHSQSQSGKDGTCAVQGDVYIDRAATVVERAAASQEARLLDV</sequence>
<keyword evidence="6" id="KW-0406">Ion transport</keyword>
<reference evidence="10 11" key="1">
    <citation type="journal article" date="2013" name="MBio">
        <title>Genome sequencing of the plant pathogen Taphrina deformans, the causal agent of peach leaf curl.</title>
        <authorList>
            <person name="Cisse O.H."/>
            <person name="Almeida J.M.G.C.F."/>
            <person name="Fonseca A."/>
            <person name="Kumar A.A."/>
            <person name="Salojaervi J."/>
            <person name="Overmyer K."/>
            <person name="Hauser P.M."/>
            <person name="Pagni M."/>
        </authorList>
    </citation>
    <scope>NUCLEOTIDE SEQUENCE [LARGE SCALE GENOMIC DNA]</scope>
    <source>
        <strain evidence="11">PYCC 5710 / ATCC 11124 / CBS 356.35 / IMI 108563 / JCM 9778 / NBRC 8474</strain>
    </source>
</reference>
<proteinExistence type="predicted"/>
<gene>
    <name evidence="10" type="ORF">TAPDE_002199</name>
</gene>
<evidence type="ECO:0000256" key="5">
    <source>
        <dbReference type="ARBA" id="ARBA00022989"/>
    </source>
</evidence>
<dbReference type="EMBL" id="CAHR02000074">
    <property type="protein sequence ID" value="CCG82203.1"/>
    <property type="molecule type" value="Genomic_DNA"/>
</dbReference>
<comment type="subcellular location">
    <subcellularLocation>
        <location evidence="1">Cell membrane</location>
        <topology evidence="1">Multi-pass membrane protein</topology>
    </subcellularLocation>
</comment>